<dbReference type="InterPro" id="IPR005467">
    <property type="entry name" value="His_kinase_dom"/>
</dbReference>
<dbReference type="Gene3D" id="1.10.287.130">
    <property type="match status" value="1"/>
</dbReference>
<evidence type="ECO:0000256" key="4">
    <source>
        <dbReference type="ARBA" id="ARBA00022679"/>
    </source>
</evidence>
<reference evidence="12" key="1">
    <citation type="submission" date="2018-05" db="EMBL/GenBank/DDBJ databases">
        <authorList>
            <person name="Lu D."/>
        </authorList>
    </citation>
    <scope>NUCLEOTIDE SEQUENCE [LARGE SCALE GENOMIC DNA]</scope>
    <source>
        <strain evidence="12">F01</strain>
    </source>
</reference>
<dbReference type="Pfam" id="PF00512">
    <property type="entry name" value="HisKA"/>
    <property type="match status" value="1"/>
</dbReference>
<evidence type="ECO:0000313" key="11">
    <source>
        <dbReference type="EMBL" id="PXX92391.1"/>
    </source>
</evidence>
<dbReference type="Pfam" id="PF00072">
    <property type="entry name" value="Response_reg"/>
    <property type="match status" value="1"/>
</dbReference>
<gene>
    <name evidence="11" type="ORF">DIT71_04100</name>
</gene>
<dbReference type="SUPFAM" id="SSF52172">
    <property type="entry name" value="CheY-like"/>
    <property type="match status" value="1"/>
</dbReference>
<dbReference type="GO" id="GO:0005886">
    <property type="term" value="C:plasma membrane"/>
    <property type="evidence" value="ECO:0007669"/>
    <property type="project" value="TreeGrafter"/>
</dbReference>
<dbReference type="FunFam" id="3.30.565.10:FF:000049">
    <property type="entry name" value="Two-component sensor histidine kinase"/>
    <property type="match status" value="1"/>
</dbReference>
<feature type="transmembrane region" description="Helical" evidence="8">
    <location>
        <begin position="160"/>
        <end position="180"/>
    </location>
</feature>
<keyword evidence="12" id="KW-1185">Reference proteome</keyword>
<evidence type="ECO:0000313" key="12">
    <source>
        <dbReference type="Proteomes" id="UP000253987"/>
    </source>
</evidence>
<keyword evidence="8" id="KW-0812">Transmembrane</keyword>
<keyword evidence="7" id="KW-0175">Coiled coil</keyword>
<dbReference type="AlphaFoldDB" id="A0A2V3ZN33"/>
<dbReference type="SMART" id="SM00387">
    <property type="entry name" value="HATPase_c"/>
    <property type="match status" value="1"/>
</dbReference>
<dbReference type="InterPro" id="IPR003594">
    <property type="entry name" value="HATPase_dom"/>
</dbReference>
<evidence type="ECO:0000256" key="5">
    <source>
        <dbReference type="ARBA" id="ARBA00022777"/>
    </source>
</evidence>
<protein>
    <recommendedName>
        <fullName evidence="2">histidine kinase</fullName>
        <ecNumber evidence="2">2.7.13.3</ecNumber>
    </recommendedName>
</protein>
<dbReference type="EMBL" id="QFWX01000002">
    <property type="protein sequence ID" value="PXX92391.1"/>
    <property type="molecule type" value="Genomic_DNA"/>
</dbReference>
<dbReference type="CDD" id="cd00082">
    <property type="entry name" value="HisKA"/>
    <property type="match status" value="1"/>
</dbReference>
<keyword evidence="8" id="KW-1133">Transmembrane helix</keyword>
<name>A0A2V3ZN33_9GAMM</name>
<dbReference type="PROSITE" id="PS50109">
    <property type="entry name" value="HIS_KIN"/>
    <property type="match status" value="1"/>
</dbReference>
<evidence type="ECO:0000259" key="9">
    <source>
        <dbReference type="PROSITE" id="PS50109"/>
    </source>
</evidence>
<dbReference type="Proteomes" id="UP000253987">
    <property type="component" value="Unassembled WGS sequence"/>
</dbReference>
<dbReference type="OrthoDB" id="9764438at2"/>
<dbReference type="Pfam" id="PF02518">
    <property type="entry name" value="HATPase_c"/>
    <property type="match status" value="1"/>
</dbReference>
<dbReference type="PANTHER" id="PTHR43047:SF9">
    <property type="entry name" value="HISTIDINE KINASE"/>
    <property type="match status" value="1"/>
</dbReference>
<dbReference type="InterPro" id="IPR001789">
    <property type="entry name" value="Sig_transdc_resp-reg_receiver"/>
</dbReference>
<dbReference type="InterPro" id="IPR003661">
    <property type="entry name" value="HisK_dim/P_dom"/>
</dbReference>
<evidence type="ECO:0000256" key="7">
    <source>
        <dbReference type="SAM" id="Coils"/>
    </source>
</evidence>
<dbReference type="PRINTS" id="PR00344">
    <property type="entry name" value="BCTRLSENSOR"/>
</dbReference>
<accession>A0A2V3ZN33</accession>
<feature type="domain" description="Histidine kinase" evidence="9">
    <location>
        <begin position="224"/>
        <end position="439"/>
    </location>
</feature>
<dbReference type="RefSeq" id="WP_114611945.1">
    <property type="nucleotide sequence ID" value="NZ_QFWX01000002.1"/>
</dbReference>
<sequence>MDSTKIEQRITFEALAPYFKQIREWAAFTILVPLSVTLVMWDQVDRAVLLSWFVLMLAGIGALYLVASGYHRNDVSPENAHPWHLRLLILQGYMGFLWAIAVFLMHDLESPPHRLFIITLALALGIGSISAGAHWLALYYSYGIPVKGALAAKFVLLADVAWLALAIMVALAILASYGFARKLNSIVRSEIRLRLETADLAEQLKEQSRELQNAIRTKSRTLATASHDFRQPLHALSLFVDALKGADSRREEKRIFSRIDASLDAMRRMFDALFDLSRLDANIVQPEPEDFDIETFLIQLKEEFQDKAEQRHLSLRLHTQPAVVRTDQVLLERVLRNLITNAIRYTDRGGILLSARPRQNSVLVQIWDTGIGIPQEAHQRIFIEFQQAHESPHEDERDKGLGFGLAIVHKLCSLMGLPLDLRSVDGRGSVFSLSIPAGDPARMKQSSGKAMEIEWQDSGHHILVIDNDKNVLHAMDTLLNKWGFRVTSVTSPTEALRLLPDQPDLVLSDLSLDGTHNGIKAIQMIRERYGPELPGMIITGTTNPRQLQEVENSGLRMIQKPVRPSLLRSFIQRQLATPTGVD</sequence>
<dbReference type="Gene3D" id="3.40.50.2300">
    <property type="match status" value="1"/>
</dbReference>
<dbReference type="SUPFAM" id="SSF47384">
    <property type="entry name" value="Homodimeric domain of signal transducing histidine kinase"/>
    <property type="match status" value="1"/>
</dbReference>
<keyword evidence="5" id="KW-0418">Kinase</keyword>
<dbReference type="PROSITE" id="PS50110">
    <property type="entry name" value="RESPONSE_REGULATORY"/>
    <property type="match status" value="1"/>
</dbReference>
<dbReference type="GO" id="GO:0009927">
    <property type="term" value="F:histidine phosphotransfer kinase activity"/>
    <property type="evidence" value="ECO:0007669"/>
    <property type="project" value="TreeGrafter"/>
</dbReference>
<dbReference type="Gene3D" id="3.30.565.10">
    <property type="entry name" value="Histidine kinase-like ATPase, C-terminal domain"/>
    <property type="match status" value="1"/>
</dbReference>
<feature type="domain" description="Response regulatory" evidence="10">
    <location>
        <begin position="461"/>
        <end position="575"/>
    </location>
</feature>
<organism evidence="11 12">
    <name type="scientific">Marinobacter vulgaris</name>
    <dbReference type="NCBI Taxonomy" id="1928331"/>
    <lineage>
        <taxon>Bacteria</taxon>
        <taxon>Pseudomonadati</taxon>
        <taxon>Pseudomonadota</taxon>
        <taxon>Gammaproteobacteria</taxon>
        <taxon>Pseudomonadales</taxon>
        <taxon>Marinobacteraceae</taxon>
        <taxon>Marinobacter</taxon>
    </lineage>
</organism>
<evidence type="ECO:0000256" key="2">
    <source>
        <dbReference type="ARBA" id="ARBA00012438"/>
    </source>
</evidence>
<comment type="catalytic activity">
    <reaction evidence="1">
        <text>ATP + protein L-histidine = ADP + protein N-phospho-L-histidine.</text>
        <dbReference type="EC" id="2.7.13.3"/>
    </reaction>
</comment>
<dbReference type="EC" id="2.7.13.3" evidence="2"/>
<keyword evidence="8" id="KW-0472">Membrane</keyword>
<keyword evidence="4" id="KW-0808">Transferase</keyword>
<feature type="transmembrane region" description="Helical" evidence="8">
    <location>
        <begin position="116"/>
        <end position="140"/>
    </location>
</feature>
<feature type="transmembrane region" description="Helical" evidence="8">
    <location>
        <begin position="48"/>
        <end position="67"/>
    </location>
</feature>
<dbReference type="SMART" id="SM00448">
    <property type="entry name" value="REC"/>
    <property type="match status" value="1"/>
</dbReference>
<keyword evidence="3 6" id="KW-0597">Phosphoprotein</keyword>
<evidence type="ECO:0000256" key="3">
    <source>
        <dbReference type="ARBA" id="ARBA00022553"/>
    </source>
</evidence>
<feature type="transmembrane region" description="Helical" evidence="8">
    <location>
        <begin position="87"/>
        <end position="104"/>
    </location>
</feature>
<dbReference type="InterPro" id="IPR004358">
    <property type="entry name" value="Sig_transdc_His_kin-like_C"/>
</dbReference>
<dbReference type="InterPro" id="IPR011006">
    <property type="entry name" value="CheY-like_superfamily"/>
</dbReference>
<dbReference type="CDD" id="cd00156">
    <property type="entry name" value="REC"/>
    <property type="match status" value="1"/>
</dbReference>
<evidence type="ECO:0000259" key="10">
    <source>
        <dbReference type="PROSITE" id="PS50110"/>
    </source>
</evidence>
<feature type="modified residue" description="4-aspartylphosphate" evidence="6">
    <location>
        <position position="509"/>
    </location>
</feature>
<reference evidence="11 12" key="2">
    <citation type="submission" date="2018-06" db="EMBL/GenBank/DDBJ databases">
        <title>Marinobactersediminissp. nov, a moderately halophilic bacterium isolated from marine solar saltern.</title>
        <authorList>
            <person name="Zhang Y."/>
        </authorList>
    </citation>
    <scope>NUCLEOTIDE SEQUENCE [LARGE SCALE GENOMIC DNA]</scope>
    <source>
        <strain evidence="11 12">F01</strain>
    </source>
</reference>
<feature type="coiled-coil region" evidence="7">
    <location>
        <begin position="194"/>
        <end position="221"/>
    </location>
</feature>
<dbReference type="InterPro" id="IPR036890">
    <property type="entry name" value="HATPase_C_sf"/>
</dbReference>
<dbReference type="SMART" id="SM00388">
    <property type="entry name" value="HisKA"/>
    <property type="match status" value="1"/>
</dbReference>
<dbReference type="PANTHER" id="PTHR43047">
    <property type="entry name" value="TWO-COMPONENT HISTIDINE PROTEIN KINASE"/>
    <property type="match status" value="1"/>
</dbReference>
<feature type="transmembrane region" description="Helical" evidence="8">
    <location>
        <begin position="25"/>
        <end position="41"/>
    </location>
</feature>
<dbReference type="SUPFAM" id="SSF55874">
    <property type="entry name" value="ATPase domain of HSP90 chaperone/DNA topoisomerase II/histidine kinase"/>
    <property type="match status" value="1"/>
</dbReference>
<evidence type="ECO:0000256" key="8">
    <source>
        <dbReference type="SAM" id="Phobius"/>
    </source>
</evidence>
<dbReference type="InterPro" id="IPR036097">
    <property type="entry name" value="HisK_dim/P_sf"/>
</dbReference>
<dbReference type="GO" id="GO:0000155">
    <property type="term" value="F:phosphorelay sensor kinase activity"/>
    <property type="evidence" value="ECO:0007669"/>
    <property type="project" value="InterPro"/>
</dbReference>
<evidence type="ECO:0000256" key="1">
    <source>
        <dbReference type="ARBA" id="ARBA00000085"/>
    </source>
</evidence>
<proteinExistence type="predicted"/>
<comment type="caution">
    <text evidence="11">The sequence shown here is derived from an EMBL/GenBank/DDBJ whole genome shotgun (WGS) entry which is preliminary data.</text>
</comment>
<evidence type="ECO:0000256" key="6">
    <source>
        <dbReference type="PROSITE-ProRule" id="PRU00169"/>
    </source>
</evidence>